<feature type="transmembrane region" description="Helical" evidence="14">
    <location>
        <begin position="172"/>
        <end position="197"/>
    </location>
</feature>
<dbReference type="InterPro" id="IPR006136">
    <property type="entry name" value="FlhB"/>
</dbReference>
<protein>
    <recommendedName>
        <fullName evidence="13 14">Flagellar biosynthetic protein FliR</fullName>
    </recommendedName>
</protein>
<accession>A0ABU0JQA2</accession>
<dbReference type="InterPro" id="IPR006135">
    <property type="entry name" value="T3SS_substrate_exporter"/>
</dbReference>
<comment type="subcellular location">
    <subcellularLocation>
        <location evidence="14">Cell membrane</location>
        <topology evidence="14">Multi-pass membrane protein</topology>
    </subcellularLocation>
    <subcellularLocation>
        <location evidence="14">Bacterial flagellum basal body</location>
    </subcellularLocation>
</comment>
<evidence type="ECO:0000313" key="15">
    <source>
        <dbReference type="EMBL" id="MDQ0479270.1"/>
    </source>
</evidence>
<evidence type="ECO:0000256" key="10">
    <source>
        <dbReference type="ARBA" id="ARBA00023136"/>
    </source>
</evidence>
<dbReference type="PANTHER" id="PTHR30531">
    <property type="entry name" value="FLAGELLAR BIOSYNTHETIC PROTEIN FLHB"/>
    <property type="match status" value="1"/>
</dbReference>
<feature type="transmembrane region" description="Helical" evidence="14">
    <location>
        <begin position="353"/>
        <end position="374"/>
    </location>
</feature>
<dbReference type="Pfam" id="PF01311">
    <property type="entry name" value="Bac_export_1"/>
    <property type="match status" value="1"/>
</dbReference>
<keyword evidence="9 14" id="KW-1133">Transmembrane helix</keyword>
<dbReference type="RefSeq" id="WP_307355359.1">
    <property type="nucleotide sequence ID" value="NZ_JAUSWN010000006.1"/>
</dbReference>
<evidence type="ECO:0000256" key="9">
    <source>
        <dbReference type="ARBA" id="ARBA00022989"/>
    </source>
</evidence>
<keyword evidence="15" id="KW-0966">Cell projection</keyword>
<dbReference type="SUPFAM" id="SSF160544">
    <property type="entry name" value="EscU C-terminal domain-like"/>
    <property type="match status" value="1"/>
</dbReference>
<dbReference type="InterPro" id="IPR029025">
    <property type="entry name" value="T3SS_substrate_exporter_C"/>
</dbReference>
<dbReference type="NCBIfam" id="TIGR00328">
    <property type="entry name" value="flhB"/>
    <property type="match status" value="1"/>
</dbReference>
<evidence type="ECO:0000256" key="13">
    <source>
        <dbReference type="NCBIfam" id="TIGR01400"/>
    </source>
</evidence>
<dbReference type="Pfam" id="PF01312">
    <property type="entry name" value="Bac_export_2"/>
    <property type="match status" value="1"/>
</dbReference>
<dbReference type="InterPro" id="IPR006303">
    <property type="entry name" value="FliR"/>
</dbReference>
<feature type="transmembrane region" description="Helical" evidence="14">
    <location>
        <begin position="446"/>
        <end position="468"/>
    </location>
</feature>
<comment type="similarity">
    <text evidence="3">Belongs to the type III secretion exporter family.</text>
</comment>
<comment type="caution">
    <text evidence="15">The sequence shown here is derived from an EMBL/GenBank/DDBJ whole genome shotgun (WGS) entry which is preliminary data.</text>
</comment>
<evidence type="ECO:0000256" key="12">
    <source>
        <dbReference type="ARBA" id="ARBA00023225"/>
    </source>
</evidence>
<keyword evidence="16" id="KW-1185">Reference proteome</keyword>
<evidence type="ECO:0000256" key="6">
    <source>
        <dbReference type="ARBA" id="ARBA00022692"/>
    </source>
</evidence>
<dbReference type="NCBIfam" id="TIGR01400">
    <property type="entry name" value="fliR"/>
    <property type="match status" value="1"/>
</dbReference>
<comment type="similarity">
    <text evidence="2 14">Belongs to the FliR/MopE/SpaR family.</text>
</comment>
<dbReference type="PRINTS" id="PR00950">
    <property type="entry name" value="TYPE3IMSPROT"/>
</dbReference>
<keyword evidence="8" id="KW-0653">Protein transport</keyword>
<evidence type="ECO:0000256" key="5">
    <source>
        <dbReference type="ARBA" id="ARBA00022475"/>
    </source>
</evidence>
<evidence type="ECO:0000313" key="16">
    <source>
        <dbReference type="Proteomes" id="UP001224418"/>
    </source>
</evidence>
<keyword evidence="15" id="KW-0969">Cilium</keyword>
<dbReference type="EMBL" id="JAUSWN010000006">
    <property type="protein sequence ID" value="MDQ0479270.1"/>
    <property type="molecule type" value="Genomic_DNA"/>
</dbReference>
<evidence type="ECO:0000256" key="3">
    <source>
        <dbReference type="ARBA" id="ARBA00010690"/>
    </source>
</evidence>
<proteinExistence type="inferred from homology"/>
<feature type="transmembrane region" description="Helical" evidence="14">
    <location>
        <begin position="290"/>
        <end position="311"/>
    </location>
</feature>
<gene>
    <name evidence="15" type="ORF">QOZ93_001010</name>
</gene>
<dbReference type="Proteomes" id="UP001224418">
    <property type="component" value="Unassembled WGS sequence"/>
</dbReference>
<feature type="transmembrane region" description="Helical" evidence="14">
    <location>
        <begin position="6"/>
        <end position="28"/>
    </location>
</feature>
<reference evidence="15 16" key="1">
    <citation type="submission" date="2023-07" db="EMBL/GenBank/DDBJ databases">
        <title>Genomic Encyclopedia of Type Strains, Phase IV (KMG-IV): sequencing the most valuable type-strain genomes for metagenomic binning, comparative biology and taxonomic classification.</title>
        <authorList>
            <person name="Goeker M."/>
        </authorList>
    </citation>
    <scope>NUCLEOTIDE SEQUENCE [LARGE SCALE GENOMIC DNA]</scope>
    <source>
        <strain evidence="15 16">DSM 1400</strain>
    </source>
</reference>
<evidence type="ECO:0000256" key="8">
    <source>
        <dbReference type="ARBA" id="ARBA00022927"/>
    </source>
</evidence>
<keyword evidence="5 14" id="KW-1003">Cell membrane</keyword>
<evidence type="ECO:0000256" key="11">
    <source>
        <dbReference type="ARBA" id="ARBA00023143"/>
    </source>
</evidence>
<feature type="transmembrane region" description="Helical" evidence="14">
    <location>
        <begin position="209"/>
        <end position="233"/>
    </location>
</feature>
<dbReference type="Gene3D" id="3.40.1690.10">
    <property type="entry name" value="secretion proteins EscU"/>
    <property type="match status" value="1"/>
</dbReference>
<keyword evidence="11 14" id="KW-0975">Bacterial flagellum</keyword>
<sequence length="609" mass="68929">MLTEGNILLFLMVLFRITSFFTVIHVFFPAGTPRYLKLLFSLLMSFIIFPMITTLKVPEFNNAFSILYYGGNEILIGILMGYVTNLCFNFIKMAGQYLDVHIGFAMSTLFDPASNENVTLIEKLMNLTAILFFLMLDGHHILIKTLINSYKVIGVGKSILISQSFTKIMDAFMYFFILGIRISLPITLVILIINLILGLASRAVPQLNVMILGMPLKIAVGIFTFIIGLPLMFKLFRLGFQEIPKHIIHILKIAPVAFVFADNGDKTEEATPKKKSDARKKGQVAKSKEVSMTLTLICLTFVLMAFGDFVFNEMKNIMQIFLNNYLKPGITFNMLKNILIISLERSAITFLPIAIPILIIGVCGNLIQTGFLFTKDPLKPNFAKLNPIEGFKKLFSVRSLAEMIKSIAIISILLYVGYNFAVSNFNDVLIISNLSFNVLPGKLNKLVGQILFKFSLTMSIISVMDYVFQYRQHKKDLRMSKQEIKEEFKQMEGDPQIKSKIRQKQREMAMRRMMQSVPDATVVITNPTHFAVALKYEDDGKSAPKVVAKGADRVALKIKEIALENKVPIFENKMLARTIYDTVELENEIPQDLYQAVAEILALVYKLKK</sequence>
<organism evidence="15 16">
    <name type="scientific">Hathewaya limosa</name>
    <name type="common">Clostridium limosum</name>
    <dbReference type="NCBI Taxonomy" id="1536"/>
    <lineage>
        <taxon>Bacteria</taxon>
        <taxon>Bacillati</taxon>
        <taxon>Bacillota</taxon>
        <taxon>Clostridia</taxon>
        <taxon>Eubacteriales</taxon>
        <taxon>Clostridiaceae</taxon>
        <taxon>Hathewaya</taxon>
    </lineage>
</organism>
<keyword evidence="15" id="KW-0282">Flagellum</keyword>
<evidence type="ECO:0000256" key="2">
    <source>
        <dbReference type="ARBA" id="ARBA00009772"/>
    </source>
</evidence>
<keyword evidence="6 14" id="KW-0812">Transmembrane</keyword>
<dbReference type="Gene3D" id="6.10.250.2080">
    <property type="match status" value="1"/>
</dbReference>
<dbReference type="NCBIfam" id="NF009411">
    <property type="entry name" value="PRK12772.1"/>
    <property type="match status" value="1"/>
</dbReference>
<evidence type="ECO:0000256" key="14">
    <source>
        <dbReference type="RuleBase" id="RU362071"/>
    </source>
</evidence>
<evidence type="ECO:0000256" key="1">
    <source>
        <dbReference type="ARBA" id="ARBA00002578"/>
    </source>
</evidence>
<keyword evidence="12" id="KW-1006">Bacterial flagellum protein export</keyword>
<keyword evidence="7" id="KW-1005">Bacterial flagellum biogenesis</keyword>
<feature type="transmembrane region" description="Helical" evidence="14">
    <location>
        <begin position="395"/>
        <end position="418"/>
    </location>
</feature>
<keyword evidence="4" id="KW-0813">Transport</keyword>
<feature type="transmembrane region" description="Helical" evidence="14">
    <location>
        <begin position="66"/>
        <end position="88"/>
    </location>
</feature>
<name>A0ABU0JQA2_HATLI</name>
<dbReference type="InterPro" id="IPR002010">
    <property type="entry name" value="T3SS_IM_R"/>
</dbReference>
<keyword evidence="10 14" id="KW-0472">Membrane</keyword>
<comment type="function">
    <text evidence="1 14">Role in flagellar biosynthesis.</text>
</comment>
<evidence type="ECO:0000256" key="4">
    <source>
        <dbReference type="ARBA" id="ARBA00022448"/>
    </source>
</evidence>
<evidence type="ECO:0000256" key="7">
    <source>
        <dbReference type="ARBA" id="ARBA00022795"/>
    </source>
</evidence>
<feature type="transmembrane region" description="Helical" evidence="14">
    <location>
        <begin position="35"/>
        <end position="54"/>
    </location>
</feature>
<dbReference type="PANTHER" id="PTHR30531:SF12">
    <property type="entry name" value="FLAGELLAR BIOSYNTHETIC PROTEIN FLHB"/>
    <property type="match status" value="1"/>
</dbReference>